<keyword evidence="2 4" id="KW-0238">DNA-binding</keyword>
<accession>A0A4R4YZK0</accession>
<dbReference type="GO" id="GO:0003700">
    <property type="term" value="F:DNA-binding transcription factor activity"/>
    <property type="evidence" value="ECO:0007669"/>
    <property type="project" value="TreeGrafter"/>
</dbReference>
<dbReference type="InterPro" id="IPR009057">
    <property type="entry name" value="Homeodomain-like_sf"/>
</dbReference>
<dbReference type="PANTHER" id="PTHR30055">
    <property type="entry name" value="HTH-TYPE TRANSCRIPTIONAL REGULATOR RUTR"/>
    <property type="match status" value="1"/>
</dbReference>
<evidence type="ECO:0000256" key="2">
    <source>
        <dbReference type="ARBA" id="ARBA00023125"/>
    </source>
</evidence>
<dbReference type="PANTHER" id="PTHR30055:SF234">
    <property type="entry name" value="HTH-TYPE TRANSCRIPTIONAL REGULATOR BETI"/>
    <property type="match status" value="1"/>
</dbReference>
<evidence type="ECO:0000313" key="7">
    <source>
        <dbReference type="Proteomes" id="UP000294947"/>
    </source>
</evidence>
<dbReference type="InterPro" id="IPR001647">
    <property type="entry name" value="HTH_TetR"/>
</dbReference>
<evidence type="ECO:0000259" key="5">
    <source>
        <dbReference type="PROSITE" id="PS50977"/>
    </source>
</evidence>
<reference evidence="6 7" key="1">
    <citation type="submission" date="2019-03" db="EMBL/GenBank/DDBJ databases">
        <title>Draft genome sequences of novel Actinobacteria.</title>
        <authorList>
            <person name="Sahin N."/>
            <person name="Ay H."/>
            <person name="Saygin H."/>
        </authorList>
    </citation>
    <scope>NUCLEOTIDE SEQUENCE [LARGE SCALE GENOMIC DNA]</scope>
    <source>
        <strain evidence="6 7">7K502</strain>
    </source>
</reference>
<dbReference type="EMBL" id="SMKW01000022">
    <property type="protein sequence ID" value="TDD50094.1"/>
    <property type="molecule type" value="Genomic_DNA"/>
</dbReference>
<name>A0A4R4YZK0_9PSEU</name>
<comment type="caution">
    <text evidence="4">Lacks conserved residue(s) required for the propagation of feature annotation.</text>
</comment>
<dbReference type="PROSITE" id="PS50977">
    <property type="entry name" value="HTH_TETR_2"/>
    <property type="match status" value="1"/>
</dbReference>
<dbReference type="Proteomes" id="UP000294947">
    <property type="component" value="Unassembled WGS sequence"/>
</dbReference>
<feature type="domain" description="HTH tetR-type" evidence="5">
    <location>
        <begin position="13"/>
        <end position="74"/>
    </location>
</feature>
<dbReference type="GO" id="GO:0000976">
    <property type="term" value="F:transcription cis-regulatory region binding"/>
    <property type="evidence" value="ECO:0007669"/>
    <property type="project" value="TreeGrafter"/>
</dbReference>
<keyword evidence="3" id="KW-0804">Transcription</keyword>
<evidence type="ECO:0000256" key="3">
    <source>
        <dbReference type="ARBA" id="ARBA00023163"/>
    </source>
</evidence>
<protein>
    <submittedName>
        <fullName evidence="6">TetR/AcrR family transcriptional regulator</fullName>
    </submittedName>
</protein>
<evidence type="ECO:0000313" key="6">
    <source>
        <dbReference type="EMBL" id="TDD50094.1"/>
    </source>
</evidence>
<sequence>MTHTSTRDAEPATDARSALIRAATRLFAERGIYAVSLREITRAAGQRNTTALQYHFTNREGLLREVLIEHGRDVGARRNTLLDQYELTGRDDLRTLASALVLPLIAKLSDPAGGREYLQITAELLGRTNRMVEPGEPAAIVLDDPGGSLARWLGLVAPMLPPEAVGPPLHRRFAAIHFAHLELSRRAKDDPRSEQTLFTHYLTDLVAAVLAAPVSDETKRVLATRQRS</sequence>
<proteinExistence type="predicted"/>
<keyword evidence="7" id="KW-1185">Reference proteome</keyword>
<dbReference type="RefSeq" id="WP_132486503.1">
    <property type="nucleotide sequence ID" value="NZ_SMKW01000022.1"/>
</dbReference>
<evidence type="ECO:0000256" key="4">
    <source>
        <dbReference type="PROSITE-ProRule" id="PRU00335"/>
    </source>
</evidence>
<comment type="caution">
    <text evidence="6">The sequence shown here is derived from an EMBL/GenBank/DDBJ whole genome shotgun (WGS) entry which is preliminary data.</text>
</comment>
<evidence type="ECO:0000256" key="1">
    <source>
        <dbReference type="ARBA" id="ARBA00023015"/>
    </source>
</evidence>
<keyword evidence="1" id="KW-0805">Transcription regulation</keyword>
<dbReference type="AlphaFoldDB" id="A0A4R4YZK0"/>
<dbReference type="InterPro" id="IPR050109">
    <property type="entry name" value="HTH-type_TetR-like_transc_reg"/>
</dbReference>
<dbReference type="SUPFAM" id="SSF46689">
    <property type="entry name" value="Homeodomain-like"/>
    <property type="match status" value="1"/>
</dbReference>
<organism evidence="6 7">
    <name type="scientific">Saccharopolyspora elongata</name>
    <dbReference type="NCBI Taxonomy" id="2530387"/>
    <lineage>
        <taxon>Bacteria</taxon>
        <taxon>Bacillati</taxon>
        <taxon>Actinomycetota</taxon>
        <taxon>Actinomycetes</taxon>
        <taxon>Pseudonocardiales</taxon>
        <taxon>Pseudonocardiaceae</taxon>
        <taxon>Saccharopolyspora</taxon>
    </lineage>
</organism>
<dbReference type="Gene3D" id="1.10.357.10">
    <property type="entry name" value="Tetracycline Repressor, domain 2"/>
    <property type="match status" value="1"/>
</dbReference>
<dbReference type="Pfam" id="PF00440">
    <property type="entry name" value="TetR_N"/>
    <property type="match status" value="1"/>
</dbReference>
<gene>
    <name evidence="6" type="ORF">E1288_17930</name>
</gene>
<dbReference type="OrthoDB" id="2356263at2"/>